<accession>A0A174JCM1</accession>
<evidence type="ECO:0000313" key="2">
    <source>
        <dbReference type="Proteomes" id="UP000095602"/>
    </source>
</evidence>
<reference evidence="1 2" key="1">
    <citation type="submission" date="2015-09" db="EMBL/GenBank/DDBJ databases">
        <authorList>
            <consortium name="Pathogen Informatics"/>
        </authorList>
    </citation>
    <scope>NUCLEOTIDE SEQUENCE [LARGE SCALE GENOMIC DNA]</scope>
    <source>
        <strain evidence="1 2">2789STDY5834884</strain>
    </source>
</reference>
<proteinExistence type="predicted"/>
<name>A0A174JCM1_9FIRM</name>
<evidence type="ECO:0000313" key="1">
    <source>
        <dbReference type="EMBL" id="CUO97442.1"/>
    </source>
</evidence>
<dbReference type="Proteomes" id="UP000095602">
    <property type="component" value="Unassembled WGS sequence"/>
</dbReference>
<sequence>MGDMKQHQPPLTIEEQIENLKSIGLVIKDEEYWRGTI</sequence>
<organism evidence="1 2">
    <name type="scientific">Agathobacter rectalis</name>
    <dbReference type="NCBI Taxonomy" id="39491"/>
    <lineage>
        <taxon>Bacteria</taxon>
        <taxon>Bacillati</taxon>
        <taxon>Bacillota</taxon>
        <taxon>Clostridia</taxon>
        <taxon>Lachnospirales</taxon>
        <taxon>Lachnospiraceae</taxon>
        <taxon>Agathobacter</taxon>
    </lineage>
</organism>
<protein>
    <submittedName>
        <fullName evidence="1">Uncharacterized protein</fullName>
    </submittedName>
</protein>
<dbReference type="AlphaFoldDB" id="A0A174JCM1"/>
<gene>
    <name evidence="1" type="ORF">ERS852497_01466</name>
</gene>
<dbReference type="EMBL" id="CZAJ01000011">
    <property type="protein sequence ID" value="CUO97442.1"/>
    <property type="molecule type" value="Genomic_DNA"/>
</dbReference>